<organism evidence="2 3">
    <name type="scientific">Erysiphe neolycopersici</name>
    <dbReference type="NCBI Taxonomy" id="212602"/>
    <lineage>
        <taxon>Eukaryota</taxon>
        <taxon>Fungi</taxon>
        <taxon>Dikarya</taxon>
        <taxon>Ascomycota</taxon>
        <taxon>Pezizomycotina</taxon>
        <taxon>Leotiomycetes</taxon>
        <taxon>Erysiphales</taxon>
        <taxon>Erysiphaceae</taxon>
        <taxon>Erysiphe</taxon>
    </lineage>
</organism>
<evidence type="ECO:0000313" key="2">
    <source>
        <dbReference type="EMBL" id="RKF64867.1"/>
    </source>
</evidence>
<evidence type="ECO:0000256" key="1">
    <source>
        <dbReference type="SAM" id="MobiDB-lite"/>
    </source>
</evidence>
<sequence>MTATAEEGEQVDYDGGDDDDDDDEEEENAIEIDHLVLMEQLAGRLDSKNSSPPAPLNSALLPFTYFLS</sequence>
<feature type="region of interest" description="Disordered" evidence="1">
    <location>
        <begin position="1"/>
        <end position="30"/>
    </location>
</feature>
<dbReference type="AlphaFoldDB" id="A0A420I583"/>
<accession>A0A420I583</accession>
<reference evidence="2 3" key="1">
    <citation type="journal article" date="2018" name="BMC Genomics">
        <title>Comparative genome analyses reveal sequence features reflecting distinct modes of host-adaptation between dicot and monocot powdery mildew.</title>
        <authorList>
            <person name="Wu Y."/>
            <person name="Ma X."/>
            <person name="Pan Z."/>
            <person name="Kale S.D."/>
            <person name="Song Y."/>
            <person name="King H."/>
            <person name="Zhang Q."/>
            <person name="Presley C."/>
            <person name="Deng X."/>
            <person name="Wei C.I."/>
            <person name="Xiao S."/>
        </authorList>
    </citation>
    <scope>NUCLEOTIDE SEQUENCE [LARGE SCALE GENOMIC DNA]</scope>
    <source>
        <strain evidence="2">UMSG2</strain>
    </source>
</reference>
<proteinExistence type="predicted"/>
<dbReference type="Proteomes" id="UP000286134">
    <property type="component" value="Unassembled WGS sequence"/>
</dbReference>
<comment type="caution">
    <text evidence="2">The sequence shown here is derived from an EMBL/GenBank/DDBJ whole genome shotgun (WGS) entry which is preliminary data.</text>
</comment>
<evidence type="ECO:0000313" key="3">
    <source>
        <dbReference type="Proteomes" id="UP000286134"/>
    </source>
</evidence>
<keyword evidence="3" id="KW-1185">Reference proteome</keyword>
<name>A0A420I583_9PEZI</name>
<dbReference type="EMBL" id="MCFK01001566">
    <property type="protein sequence ID" value="RKF64867.1"/>
    <property type="molecule type" value="Genomic_DNA"/>
</dbReference>
<gene>
    <name evidence="2" type="ORF">OnM2_015047</name>
</gene>
<protein>
    <submittedName>
        <fullName evidence="2">Uncharacterized protein</fullName>
    </submittedName>
</protein>